<evidence type="ECO:0000313" key="2">
    <source>
        <dbReference type="Proteomes" id="UP000024635"/>
    </source>
</evidence>
<dbReference type="Proteomes" id="UP000024635">
    <property type="component" value="Unassembled WGS sequence"/>
</dbReference>
<accession>A0A016T5I7</accession>
<proteinExistence type="predicted"/>
<protein>
    <submittedName>
        <fullName evidence="1">Uncharacterized protein</fullName>
    </submittedName>
</protein>
<dbReference type="EMBL" id="JARK01001471">
    <property type="protein sequence ID" value="EYB97942.1"/>
    <property type="molecule type" value="Genomic_DNA"/>
</dbReference>
<organism evidence="1 2">
    <name type="scientific">Ancylostoma ceylanicum</name>
    <dbReference type="NCBI Taxonomy" id="53326"/>
    <lineage>
        <taxon>Eukaryota</taxon>
        <taxon>Metazoa</taxon>
        <taxon>Ecdysozoa</taxon>
        <taxon>Nematoda</taxon>
        <taxon>Chromadorea</taxon>
        <taxon>Rhabditida</taxon>
        <taxon>Rhabditina</taxon>
        <taxon>Rhabditomorpha</taxon>
        <taxon>Strongyloidea</taxon>
        <taxon>Ancylostomatidae</taxon>
        <taxon>Ancylostomatinae</taxon>
        <taxon>Ancylostoma</taxon>
    </lineage>
</organism>
<gene>
    <name evidence="1" type="primary">Acey_s0135.g1905</name>
    <name evidence="1" type="ORF">Y032_0135g1905</name>
</gene>
<evidence type="ECO:0000313" key="1">
    <source>
        <dbReference type="EMBL" id="EYB97942.1"/>
    </source>
</evidence>
<comment type="caution">
    <text evidence="1">The sequence shown here is derived from an EMBL/GenBank/DDBJ whole genome shotgun (WGS) entry which is preliminary data.</text>
</comment>
<reference evidence="2" key="1">
    <citation type="journal article" date="2015" name="Nat. Genet.">
        <title>The genome and transcriptome of the zoonotic hookworm Ancylostoma ceylanicum identify infection-specific gene families.</title>
        <authorList>
            <person name="Schwarz E.M."/>
            <person name="Hu Y."/>
            <person name="Antoshechkin I."/>
            <person name="Miller M.M."/>
            <person name="Sternberg P.W."/>
            <person name="Aroian R.V."/>
        </authorList>
    </citation>
    <scope>NUCLEOTIDE SEQUENCE</scope>
    <source>
        <strain evidence="2">HY135</strain>
    </source>
</reference>
<sequence>MEQSDVNMCKSARVPGKPVTINDTHLSGELFQTTCCFRSPRSISIGLPNLSCNSHSTRKCSQKTNLNKLLTRFTSSYWNLLGFGQELVLIVMLDKPGFNLFFYLTIHIYIYAGNKR</sequence>
<name>A0A016T5I7_9BILA</name>
<keyword evidence="2" id="KW-1185">Reference proteome</keyword>
<dbReference type="AlphaFoldDB" id="A0A016T5I7"/>